<sequence length="89" mass="10075">MLRKLKSNQIECSSQAIDLDYRFDCSQNVRRQFSNLASCCGIDKLFTCQSADMHLSESLTAKFERSSQSGKLVNTCTPVMRFIRVEVAS</sequence>
<gene>
    <name evidence="1" type="ORF">TNCT_69571</name>
</gene>
<comment type="caution">
    <text evidence="1">The sequence shown here is derived from an EMBL/GenBank/DDBJ whole genome shotgun (WGS) entry which is preliminary data.</text>
</comment>
<organism evidence="1 2">
    <name type="scientific">Trichonephila clavata</name>
    <name type="common">Joro spider</name>
    <name type="synonym">Nephila clavata</name>
    <dbReference type="NCBI Taxonomy" id="2740835"/>
    <lineage>
        <taxon>Eukaryota</taxon>
        <taxon>Metazoa</taxon>
        <taxon>Ecdysozoa</taxon>
        <taxon>Arthropoda</taxon>
        <taxon>Chelicerata</taxon>
        <taxon>Arachnida</taxon>
        <taxon>Araneae</taxon>
        <taxon>Araneomorphae</taxon>
        <taxon>Entelegynae</taxon>
        <taxon>Araneoidea</taxon>
        <taxon>Nephilidae</taxon>
        <taxon>Trichonephila</taxon>
    </lineage>
</organism>
<dbReference type="AlphaFoldDB" id="A0A8X6G3H7"/>
<dbReference type="EMBL" id="BMAO01034208">
    <property type="protein sequence ID" value="GFQ94722.1"/>
    <property type="molecule type" value="Genomic_DNA"/>
</dbReference>
<evidence type="ECO:0000313" key="2">
    <source>
        <dbReference type="Proteomes" id="UP000887116"/>
    </source>
</evidence>
<proteinExistence type="predicted"/>
<name>A0A8X6G3H7_TRICU</name>
<evidence type="ECO:0000313" key="1">
    <source>
        <dbReference type="EMBL" id="GFQ94722.1"/>
    </source>
</evidence>
<dbReference type="Proteomes" id="UP000887116">
    <property type="component" value="Unassembled WGS sequence"/>
</dbReference>
<keyword evidence="2" id="KW-1185">Reference proteome</keyword>
<reference evidence="1" key="1">
    <citation type="submission" date="2020-07" db="EMBL/GenBank/DDBJ databases">
        <title>Multicomponent nature underlies the extraordinary mechanical properties of spider dragline silk.</title>
        <authorList>
            <person name="Kono N."/>
            <person name="Nakamura H."/>
            <person name="Mori M."/>
            <person name="Yoshida Y."/>
            <person name="Ohtoshi R."/>
            <person name="Malay A.D."/>
            <person name="Moran D.A.P."/>
            <person name="Tomita M."/>
            <person name="Numata K."/>
            <person name="Arakawa K."/>
        </authorList>
    </citation>
    <scope>NUCLEOTIDE SEQUENCE</scope>
</reference>
<accession>A0A8X6G3H7</accession>
<protein>
    <submittedName>
        <fullName evidence="1">Uncharacterized protein</fullName>
    </submittedName>
</protein>